<dbReference type="PRINTS" id="PR00502">
    <property type="entry name" value="NUDIXFAMILY"/>
</dbReference>
<dbReference type="PROSITE" id="PS51462">
    <property type="entry name" value="NUDIX"/>
    <property type="match status" value="1"/>
</dbReference>
<dbReference type="SUPFAM" id="SSF55811">
    <property type="entry name" value="Nudix"/>
    <property type="match status" value="1"/>
</dbReference>
<sequence>MPRELVHTGRKIRVYIDTTEGKNGPPIRRDVIVHPGAVVILPVIDAEHVCLLRNHRWVIGETLWEIPAGTLEPGEDLEPAARRELEEETGYRAAAWQSLGYLYASPGVMDEKLHLFVARDLTPGPNRPEADEELEPVTVRLDEAIAMCLDGRIKDAKTVTALFLLERMNRSQT</sequence>
<evidence type="ECO:0000256" key="7">
    <source>
        <dbReference type="ARBA" id="ARBA00032272"/>
    </source>
</evidence>
<keyword evidence="5 8" id="KW-0378">Hydrolase</keyword>
<dbReference type="GO" id="GO:0005829">
    <property type="term" value="C:cytosol"/>
    <property type="evidence" value="ECO:0007669"/>
    <property type="project" value="TreeGrafter"/>
</dbReference>
<evidence type="ECO:0000256" key="6">
    <source>
        <dbReference type="ARBA" id="ARBA00032162"/>
    </source>
</evidence>
<dbReference type="InterPro" id="IPR015797">
    <property type="entry name" value="NUDIX_hydrolase-like_dom_sf"/>
</dbReference>
<evidence type="ECO:0000256" key="8">
    <source>
        <dbReference type="RuleBase" id="RU003476"/>
    </source>
</evidence>
<keyword evidence="11" id="KW-1185">Reference proteome</keyword>
<proteinExistence type="inferred from homology"/>
<evidence type="ECO:0000259" key="9">
    <source>
        <dbReference type="PROSITE" id="PS51462"/>
    </source>
</evidence>
<reference evidence="11" key="1">
    <citation type="submission" date="2017-06" db="EMBL/GenBank/DDBJ databases">
        <title>Genome analysis of Fimbriiglobus ruber SP5, the first member of the order Planctomycetales with confirmed chitinolytic capability.</title>
        <authorList>
            <person name="Ravin N.V."/>
            <person name="Rakitin A.L."/>
            <person name="Ivanova A.A."/>
            <person name="Beletsky A.V."/>
            <person name="Kulichevskaya I.S."/>
            <person name="Mardanov A.V."/>
            <person name="Dedysh S.N."/>
        </authorList>
    </citation>
    <scope>NUCLEOTIDE SEQUENCE [LARGE SCALE GENOMIC DNA]</scope>
    <source>
        <strain evidence="11">SP5</strain>
    </source>
</reference>
<name>A0A225EBV6_9BACT</name>
<dbReference type="GO" id="GO:0016462">
    <property type="term" value="F:pyrophosphatase activity"/>
    <property type="evidence" value="ECO:0007669"/>
    <property type="project" value="UniProtKB-ARBA"/>
</dbReference>
<dbReference type="EMBL" id="NIDE01000001">
    <property type="protein sequence ID" value="OWK46819.1"/>
    <property type="molecule type" value="Genomic_DNA"/>
</dbReference>
<comment type="caution">
    <text evidence="10">The sequence shown here is derived from an EMBL/GenBank/DDBJ whole genome shotgun (WGS) entry which is preliminary data.</text>
</comment>
<comment type="catalytic activity">
    <reaction evidence="1">
        <text>GDP-alpha-D-mannose + H2O = alpha-D-mannose 1-phosphate + GMP + 2 H(+)</text>
        <dbReference type="Rhea" id="RHEA:27978"/>
        <dbReference type="ChEBI" id="CHEBI:15377"/>
        <dbReference type="ChEBI" id="CHEBI:15378"/>
        <dbReference type="ChEBI" id="CHEBI:57527"/>
        <dbReference type="ChEBI" id="CHEBI:58115"/>
        <dbReference type="ChEBI" id="CHEBI:58409"/>
    </reaction>
</comment>
<evidence type="ECO:0000256" key="4">
    <source>
        <dbReference type="ARBA" id="ARBA00016377"/>
    </source>
</evidence>
<evidence type="ECO:0000313" key="10">
    <source>
        <dbReference type="EMBL" id="OWK46819.1"/>
    </source>
</evidence>
<evidence type="ECO:0000256" key="5">
    <source>
        <dbReference type="ARBA" id="ARBA00022801"/>
    </source>
</evidence>
<dbReference type="CDD" id="cd03424">
    <property type="entry name" value="NUDIX_ADPRase_Nudt5_UGPPase_Nudt14"/>
    <property type="match status" value="1"/>
</dbReference>
<protein>
    <recommendedName>
        <fullName evidence="4">GDP-mannose pyrophosphatase</fullName>
    </recommendedName>
    <alternativeName>
        <fullName evidence="6">GDP-mannose hydrolase</fullName>
    </alternativeName>
    <alternativeName>
        <fullName evidence="7">GDPMK</fullName>
    </alternativeName>
</protein>
<comment type="similarity">
    <text evidence="3">Belongs to the Nudix hydrolase family. NudK subfamily.</text>
</comment>
<dbReference type="Proteomes" id="UP000214646">
    <property type="component" value="Unassembled WGS sequence"/>
</dbReference>
<evidence type="ECO:0000256" key="3">
    <source>
        <dbReference type="ARBA" id="ARBA00007275"/>
    </source>
</evidence>
<comment type="cofactor">
    <cofactor evidence="2">
        <name>Mg(2+)</name>
        <dbReference type="ChEBI" id="CHEBI:18420"/>
    </cofactor>
</comment>
<dbReference type="PANTHER" id="PTHR11839:SF18">
    <property type="entry name" value="NUDIX HYDROLASE DOMAIN-CONTAINING PROTEIN"/>
    <property type="match status" value="1"/>
</dbReference>
<gene>
    <name evidence="10" type="ORF">FRUB_00518</name>
</gene>
<dbReference type="PROSITE" id="PS00893">
    <property type="entry name" value="NUDIX_BOX"/>
    <property type="match status" value="1"/>
</dbReference>
<feature type="domain" description="Nudix hydrolase" evidence="9">
    <location>
        <begin position="32"/>
        <end position="161"/>
    </location>
</feature>
<accession>A0A225EBV6</accession>
<evidence type="ECO:0000256" key="2">
    <source>
        <dbReference type="ARBA" id="ARBA00001946"/>
    </source>
</evidence>
<dbReference type="InterPro" id="IPR020476">
    <property type="entry name" value="Nudix_hydrolase"/>
</dbReference>
<dbReference type="InterPro" id="IPR020084">
    <property type="entry name" value="NUDIX_hydrolase_CS"/>
</dbReference>
<dbReference type="GO" id="GO:0006753">
    <property type="term" value="P:nucleoside phosphate metabolic process"/>
    <property type="evidence" value="ECO:0007669"/>
    <property type="project" value="TreeGrafter"/>
</dbReference>
<dbReference type="AlphaFoldDB" id="A0A225EBV6"/>
<dbReference type="Pfam" id="PF00293">
    <property type="entry name" value="NUDIX"/>
    <property type="match status" value="1"/>
</dbReference>
<dbReference type="RefSeq" id="WP_088251998.1">
    <property type="nucleotide sequence ID" value="NZ_NIDE01000001.1"/>
</dbReference>
<evidence type="ECO:0000313" key="11">
    <source>
        <dbReference type="Proteomes" id="UP000214646"/>
    </source>
</evidence>
<evidence type="ECO:0000256" key="1">
    <source>
        <dbReference type="ARBA" id="ARBA00000847"/>
    </source>
</evidence>
<dbReference type="Gene3D" id="3.90.79.10">
    <property type="entry name" value="Nucleoside Triphosphate Pyrophosphohydrolase"/>
    <property type="match status" value="1"/>
</dbReference>
<organism evidence="10 11">
    <name type="scientific">Fimbriiglobus ruber</name>
    <dbReference type="NCBI Taxonomy" id="1908690"/>
    <lineage>
        <taxon>Bacteria</taxon>
        <taxon>Pseudomonadati</taxon>
        <taxon>Planctomycetota</taxon>
        <taxon>Planctomycetia</taxon>
        <taxon>Gemmatales</taxon>
        <taxon>Gemmataceae</taxon>
        <taxon>Fimbriiglobus</taxon>
    </lineage>
</organism>
<dbReference type="InterPro" id="IPR000086">
    <property type="entry name" value="NUDIX_hydrolase_dom"/>
</dbReference>
<dbReference type="OrthoDB" id="9806150at2"/>
<dbReference type="PANTHER" id="PTHR11839">
    <property type="entry name" value="UDP/ADP-SUGAR PYROPHOSPHATASE"/>
    <property type="match status" value="1"/>
</dbReference>
<dbReference type="GO" id="GO:0019693">
    <property type="term" value="P:ribose phosphate metabolic process"/>
    <property type="evidence" value="ECO:0007669"/>
    <property type="project" value="TreeGrafter"/>
</dbReference>